<reference evidence="2 3" key="1">
    <citation type="journal article" date="2018" name="Sci. Rep.">
        <title>Extensive genomic diversity among Mycobacterium marinum strains revealed by whole genome sequencing.</title>
        <authorList>
            <person name="Das S."/>
            <person name="Pettersson B.M."/>
            <person name="Behra P.R."/>
            <person name="Mallick A."/>
            <person name="Cheramie M."/>
            <person name="Ramesh M."/>
            <person name="Shirreff L."/>
            <person name="DuCote T."/>
            <person name="Dasgupta S."/>
            <person name="Ennis D.G."/>
            <person name="Kirsebom L.A."/>
        </authorList>
    </citation>
    <scope>NUCLEOTIDE SEQUENCE [LARGE SCALE GENOMIC DNA]</scope>
    <source>
        <strain evidence="2 3">Davis1</strain>
    </source>
</reference>
<evidence type="ECO:0000256" key="1">
    <source>
        <dbReference type="SAM" id="MobiDB-lite"/>
    </source>
</evidence>
<name>A0A3E2MW23_MYCMR</name>
<dbReference type="AlphaFoldDB" id="A0A3E2MW23"/>
<feature type="compositionally biased region" description="Basic and acidic residues" evidence="1">
    <location>
        <begin position="148"/>
        <end position="165"/>
    </location>
</feature>
<feature type="region of interest" description="Disordered" evidence="1">
    <location>
        <begin position="148"/>
        <end position="188"/>
    </location>
</feature>
<accession>A0A3E2MW23</accession>
<protein>
    <submittedName>
        <fullName evidence="2">Uncharacterized protein</fullName>
    </submittedName>
</protein>
<dbReference type="Proteomes" id="UP000257451">
    <property type="component" value="Unassembled WGS sequence"/>
</dbReference>
<sequence length="188" mass="21032">MERDWERLSAAVLKRRATQQWTQQQVWDRGGPSDTLQSDIEGKRWKPTRNVKETLRKIDVGLEWMPGSAARVLAGGDPTPVTRHDVTRRGAEENQTGLEQLFERVGRLVSHAHESIRGGDYLGAIHGLEGVESTVELLIERISDKIRGDQSAHDTESLRTARDVDTATSEAIAELEVDENRDDGKQLG</sequence>
<organism evidence="2 3">
    <name type="scientific">Mycobacterium marinum</name>
    <dbReference type="NCBI Taxonomy" id="1781"/>
    <lineage>
        <taxon>Bacteria</taxon>
        <taxon>Bacillati</taxon>
        <taxon>Actinomycetota</taxon>
        <taxon>Actinomycetes</taxon>
        <taxon>Mycobacteriales</taxon>
        <taxon>Mycobacteriaceae</taxon>
        <taxon>Mycobacterium</taxon>
        <taxon>Mycobacterium ulcerans group</taxon>
    </lineage>
</organism>
<comment type="caution">
    <text evidence="2">The sequence shown here is derived from an EMBL/GenBank/DDBJ whole genome shotgun (WGS) entry which is preliminary data.</text>
</comment>
<evidence type="ECO:0000313" key="2">
    <source>
        <dbReference type="EMBL" id="RFZ41346.1"/>
    </source>
</evidence>
<proteinExistence type="predicted"/>
<gene>
    <name evidence="2" type="ORF">DAVIS_02615</name>
</gene>
<dbReference type="EMBL" id="PEDF01000080">
    <property type="protein sequence ID" value="RFZ41346.1"/>
    <property type="molecule type" value="Genomic_DNA"/>
</dbReference>
<evidence type="ECO:0000313" key="3">
    <source>
        <dbReference type="Proteomes" id="UP000257451"/>
    </source>
</evidence>
<dbReference type="RefSeq" id="WP_012395540.1">
    <property type="nucleotide sequence ID" value="NZ_PEDF01000080.1"/>
</dbReference>